<comment type="caution">
    <text evidence="2">The sequence shown here is derived from an EMBL/GenBank/DDBJ whole genome shotgun (WGS) entry which is preliminary data.</text>
</comment>
<protein>
    <recommendedName>
        <fullName evidence="4">DUF4297 domain-containing protein</fullName>
    </recommendedName>
</protein>
<name>A0ABD6MVI2_9PSED</name>
<dbReference type="Proteomes" id="UP000704738">
    <property type="component" value="Unassembled WGS sequence"/>
</dbReference>
<organism evidence="2 3">
    <name type="scientific">Pseudomonas hunanensis</name>
    <dbReference type="NCBI Taxonomy" id="1247546"/>
    <lineage>
        <taxon>Bacteria</taxon>
        <taxon>Pseudomonadati</taxon>
        <taxon>Pseudomonadota</taxon>
        <taxon>Gammaproteobacteria</taxon>
        <taxon>Pseudomonadales</taxon>
        <taxon>Pseudomonadaceae</taxon>
        <taxon>Pseudomonas</taxon>
    </lineage>
</organism>
<dbReference type="EMBL" id="QJRE01000096">
    <property type="protein sequence ID" value="NWL45560.1"/>
    <property type="molecule type" value="Genomic_DNA"/>
</dbReference>
<evidence type="ECO:0000313" key="3">
    <source>
        <dbReference type="Proteomes" id="UP000704738"/>
    </source>
</evidence>
<feature type="compositionally biased region" description="Basic and acidic residues" evidence="1">
    <location>
        <begin position="146"/>
        <end position="158"/>
    </location>
</feature>
<proteinExistence type="predicted"/>
<gene>
    <name evidence="2" type="ORF">DM819_06680</name>
</gene>
<dbReference type="AlphaFoldDB" id="A0ABD6MVI2"/>
<feature type="region of interest" description="Disordered" evidence="1">
    <location>
        <begin position="145"/>
        <end position="167"/>
    </location>
</feature>
<evidence type="ECO:0008006" key="4">
    <source>
        <dbReference type="Google" id="ProtNLM"/>
    </source>
</evidence>
<sequence length="409" mass="46889">MCMDTTQSSDATQPSDAALPFDATLLFKALQYQLLVAVEHCYDLKPDESLWLEVFGDVTVPGNAQMEVKLYTDNLTDSHENFWNTLKNWLHEKFVRTSYKRLVLLTTQEYGARSKLKGWNKRTADERLAIMEKIFETKHGKAAKKAAKEADAGDDPSKPSKSQSLQHYVMAPERREALMEILERMVITTGADSLEQRIEKFQNRHLKPIRPSKYQQFMDDLLGFISSTKLVLEGWEITHKAFTDKVSELNSLYMKHPKTFPPVDLAGLKKTIDVKEIRSMQFAQKIIEIGAESELKLAALHRVVAQTTISDLYTDGVLFKPAVDLYFSNELTMHNFGRKAAMVDCIGETCTTQLKAHSQKFYFLRNGTKVEPFCGMQNTMPEFRNGVYHLLAGETPEDEDDEFHWRLWP</sequence>
<evidence type="ECO:0000313" key="2">
    <source>
        <dbReference type="EMBL" id="NWL45560.1"/>
    </source>
</evidence>
<evidence type="ECO:0000256" key="1">
    <source>
        <dbReference type="SAM" id="MobiDB-lite"/>
    </source>
</evidence>
<accession>A0ABD6MVI2</accession>
<reference evidence="2 3" key="1">
    <citation type="submission" date="2018-06" db="EMBL/GenBank/DDBJ databases">
        <title>Bacteria isolated from soil of Wuhan.</title>
        <authorList>
            <person name="Xiang W."/>
            <person name="Huang C."/>
        </authorList>
    </citation>
    <scope>NUCLEOTIDE SEQUENCE [LARGE SCALE GENOMIC DNA]</scope>
    <source>
        <strain evidence="3">xwS4</strain>
    </source>
</reference>